<organism evidence="2 4">
    <name type="scientific">Mumia zhuanghuii</name>
    <dbReference type="NCBI Taxonomy" id="2585211"/>
    <lineage>
        <taxon>Bacteria</taxon>
        <taxon>Bacillati</taxon>
        <taxon>Actinomycetota</taxon>
        <taxon>Actinomycetes</taxon>
        <taxon>Propionibacteriales</taxon>
        <taxon>Nocardioidaceae</taxon>
        <taxon>Mumia</taxon>
    </lineage>
</organism>
<proteinExistence type="predicted"/>
<evidence type="ECO:0000313" key="2">
    <source>
        <dbReference type="EMBL" id="TNC34389.1"/>
    </source>
</evidence>
<dbReference type="RefSeq" id="WP_139085973.1">
    <property type="nucleotide sequence ID" value="NZ_VDFR01000121.1"/>
</dbReference>
<reference evidence="2 4" key="1">
    <citation type="submission" date="2019-05" db="EMBL/GenBank/DDBJ databases">
        <title>Mumia sp. nov., isolated from the intestinal contents of plateau pika (Ochotona curzoniae) in the Qinghai-Tibet plateau of China.</title>
        <authorList>
            <person name="Tian Z."/>
        </authorList>
    </citation>
    <scope>NUCLEOTIDE SEQUENCE [LARGE SCALE GENOMIC DNA]</scope>
    <source>
        <strain evidence="4">527</strain>
        <strain evidence="2">Z527</strain>
    </source>
</reference>
<dbReference type="AlphaFoldDB" id="A0A5C4MD78"/>
<gene>
    <name evidence="3" type="ORF">FHE65_24435</name>
    <name evidence="2" type="ORF">FHE65_27850</name>
</gene>
<comment type="caution">
    <text evidence="2">The sequence shown here is derived from an EMBL/GenBank/DDBJ whole genome shotgun (WGS) entry which is preliminary data.</text>
</comment>
<protein>
    <submittedName>
        <fullName evidence="2">Uncharacterized protein</fullName>
    </submittedName>
</protein>
<name>A0A5C4MD78_9ACTN</name>
<feature type="region of interest" description="Disordered" evidence="1">
    <location>
        <begin position="1"/>
        <end position="33"/>
    </location>
</feature>
<evidence type="ECO:0000313" key="4">
    <source>
        <dbReference type="Proteomes" id="UP000306740"/>
    </source>
</evidence>
<evidence type="ECO:0000256" key="1">
    <source>
        <dbReference type="SAM" id="MobiDB-lite"/>
    </source>
</evidence>
<dbReference type="EMBL" id="VDFR01000157">
    <property type="protein sequence ID" value="TNC34389.1"/>
    <property type="molecule type" value="Genomic_DNA"/>
</dbReference>
<accession>A0A5C4MD78</accession>
<dbReference type="EMBL" id="VDFR01000121">
    <property type="protein sequence ID" value="TNC38340.1"/>
    <property type="molecule type" value="Genomic_DNA"/>
</dbReference>
<sequence length="59" mass="6429">MGDDTDHTSGAPARRAGMGRLRTSRSASRSVRRLPLDRAVGKASRTFVRTVKKRFLGTG</sequence>
<evidence type="ECO:0000313" key="3">
    <source>
        <dbReference type="EMBL" id="TNC38340.1"/>
    </source>
</evidence>
<feature type="compositionally biased region" description="Low complexity" evidence="1">
    <location>
        <begin position="20"/>
        <end position="29"/>
    </location>
</feature>
<dbReference type="Proteomes" id="UP000306740">
    <property type="component" value="Unassembled WGS sequence"/>
</dbReference>